<dbReference type="Gene3D" id="3.30.465.10">
    <property type="match status" value="1"/>
</dbReference>
<dbReference type="GO" id="GO:0071949">
    <property type="term" value="F:FAD binding"/>
    <property type="evidence" value="ECO:0007669"/>
    <property type="project" value="InterPro"/>
</dbReference>
<evidence type="ECO:0000313" key="9">
    <source>
        <dbReference type="EMBL" id="BAL57585.1"/>
    </source>
</evidence>
<evidence type="ECO:0000256" key="4">
    <source>
        <dbReference type="ARBA" id="ARBA00022827"/>
    </source>
</evidence>
<dbReference type="FunFam" id="3.30.465.10:FF:000016">
    <property type="entry name" value="probable D-lactate dehydrogenase, mitochondrial"/>
    <property type="match status" value="1"/>
</dbReference>
<evidence type="ECO:0000256" key="7">
    <source>
        <dbReference type="ARBA" id="ARBA00038897"/>
    </source>
</evidence>
<evidence type="ECO:0000256" key="1">
    <source>
        <dbReference type="ARBA" id="ARBA00001974"/>
    </source>
</evidence>
<dbReference type="EMBL" id="AP011779">
    <property type="protein sequence ID" value="BAL57585.1"/>
    <property type="molecule type" value="Genomic_DNA"/>
</dbReference>
<sequence length="471" mass="50870">MTLSWPLYTGPVEGWQLAKTVQILQEIVTPARVSATQADRAHHSRDQSSYPEHLPDLVVWPQTTAEVRAIVQHANEVRLPVTAWGAGTSLEGNPIPVYGGIVLDFSQMNRILAIHQADFQVTVQPGVLYKDMNQTLARYGLFFAPDPGANASIGGMIANNAAGIRTVKYGATRDNVLALEVVLANGQVIRTGSRSVKQSAGYDLTHLFVGSEGTLGLITEATLKLAPLPEHFSAVLAAFTTVAQAAQAVFEIIGAGLGPAALELLDAVTVEMIKEEGFELVSGPHLLMEFSGASQVSLQEELKLVEAICHAQGCGHYQAGVGREARHRLWRLRHQLFEIVVRHYPGQHYLITDVAVPISQYPTIVAFAAEKMAELAVEGIIVGHAGDGNMHTTIFFEPEDTARRTRIEQFNNLIVEQALALGGTSTGEHGVGLGKQKYMAREHGQVALEVMRQLKATLDPNGILNPGKVLG</sequence>
<gene>
    <name evidence="9" type="ORF">HGMM_F51E07C30</name>
</gene>
<dbReference type="Pfam" id="PF01565">
    <property type="entry name" value="FAD_binding_4"/>
    <property type="match status" value="1"/>
</dbReference>
<dbReference type="FunFam" id="3.30.70.2740:FF:000001">
    <property type="entry name" value="D-lactate dehydrogenase mitochondrial"/>
    <property type="match status" value="1"/>
</dbReference>
<dbReference type="InterPro" id="IPR006094">
    <property type="entry name" value="Oxid_FAD_bind_N"/>
</dbReference>
<keyword evidence="6" id="KW-0560">Oxidoreductase</keyword>
<dbReference type="InterPro" id="IPR016171">
    <property type="entry name" value="Vanillyl_alc_oxidase_C-sub2"/>
</dbReference>
<dbReference type="Gene3D" id="3.30.70.2740">
    <property type="match status" value="1"/>
</dbReference>
<name>H5SN49_9CHLR</name>
<keyword evidence="3" id="KW-0285">Flavoprotein</keyword>
<dbReference type="InterPro" id="IPR004113">
    <property type="entry name" value="FAD-bd_oxidored_4_C"/>
</dbReference>
<dbReference type="Pfam" id="PF02913">
    <property type="entry name" value="FAD-oxidase_C"/>
    <property type="match status" value="1"/>
</dbReference>
<dbReference type="SUPFAM" id="SSF55103">
    <property type="entry name" value="FAD-linked oxidases, C-terminal domain"/>
    <property type="match status" value="1"/>
</dbReference>
<reference evidence="9" key="2">
    <citation type="journal article" date="2012" name="PLoS ONE">
        <title>A Deeply Branching Thermophilic Bacterium with an Ancient Acetyl-CoA Pathway Dominates a Subsurface Ecosystem.</title>
        <authorList>
            <person name="Takami H."/>
            <person name="Noguchi H."/>
            <person name="Takaki Y."/>
            <person name="Uchiyama I."/>
            <person name="Toyoda A."/>
            <person name="Nishi S."/>
            <person name="Chee G.-J."/>
            <person name="Arai W."/>
            <person name="Nunoura T."/>
            <person name="Itoh T."/>
            <person name="Hattori M."/>
            <person name="Takai K."/>
        </authorList>
    </citation>
    <scope>NUCLEOTIDE SEQUENCE</scope>
</reference>
<dbReference type="GO" id="GO:1903457">
    <property type="term" value="P:lactate catabolic process"/>
    <property type="evidence" value="ECO:0007669"/>
    <property type="project" value="TreeGrafter"/>
</dbReference>
<dbReference type="InterPro" id="IPR036318">
    <property type="entry name" value="FAD-bd_PCMH-like_sf"/>
</dbReference>
<dbReference type="PROSITE" id="PS51387">
    <property type="entry name" value="FAD_PCMH"/>
    <property type="match status" value="1"/>
</dbReference>
<dbReference type="InterPro" id="IPR016169">
    <property type="entry name" value="FAD-bd_PCMH_sub2"/>
</dbReference>
<evidence type="ECO:0000256" key="3">
    <source>
        <dbReference type="ARBA" id="ARBA00022630"/>
    </source>
</evidence>
<dbReference type="AlphaFoldDB" id="H5SN49"/>
<evidence type="ECO:0000259" key="8">
    <source>
        <dbReference type="PROSITE" id="PS51387"/>
    </source>
</evidence>
<dbReference type="GO" id="GO:0004458">
    <property type="term" value="F:D-lactate dehydrogenase (cytochrome) activity"/>
    <property type="evidence" value="ECO:0007669"/>
    <property type="project" value="UniProtKB-EC"/>
</dbReference>
<comment type="similarity">
    <text evidence="2">Belongs to the FAD-binding oxidoreductase/transferase type 4 family.</text>
</comment>
<dbReference type="GO" id="GO:0008720">
    <property type="term" value="F:D-lactate dehydrogenase (NAD+) activity"/>
    <property type="evidence" value="ECO:0007669"/>
    <property type="project" value="TreeGrafter"/>
</dbReference>
<dbReference type="Gene3D" id="1.10.45.10">
    <property type="entry name" value="Vanillyl-alcohol Oxidase, Chain A, domain 4"/>
    <property type="match status" value="1"/>
</dbReference>
<reference evidence="9" key="1">
    <citation type="journal article" date="2005" name="Environ. Microbiol.">
        <title>Genetic and functional properties of uncultivated thermophilic crenarchaeotes from a subsurface gold mine as revealed by analysis of genome fragments.</title>
        <authorList>
            <person name="Nunoura T."/>
            <person name="Hirayama H."/>
            <person name="Takami H."/>
            <person name="Oida H."/>
            <person name="Nishi S."/>
            <person name="Shimamura S."/>
            <person name="Suzuki Y."/>
            <person name="Inagaki F."/>
            <person name="Takai K."/>
            <person name="Nealson K.H."/>
            <person name="Horikoshi K."/>
        </authorList>
    </citation>
    <scope>NUCLEOTIDE SEQUENCE</scope>
</reference>
<proteinExistence type="inferred from homology"/>
<evidence type="ECO:0000256" key="2">
    <source>
        <dbReference type="ARBA" id="ARBA00008000"/>
    </source>
</evidence>
<feature type="domain" description="FAD-binding PCMH-type" evidence="8">
    <location>
        <begin position="51"/>
        <end position="228"/>
    </location>
</feature>
<dbReference type="EC" id="1.1.2.4" evidence="7"/>
<dbReference type="FunFam" id="1.10.45.10:FF:000001">
    <property type="entry name" value="D-lactate dehydrogenase mitochondrial"/>
    <property type="match status" value="1"/>
</dbReference>
<comment type="cofactor">
    <cofactor evidence="1">
        <name>FAD</name>
        <dbReference type="ChEBI" id="CHEBI:57692"/>
    </cofactor>
</comment>
<organism evidence="9">
    <name type="scientific">uncultured Chloroflexota bacterium</name>
    <dbReference type="NCBI Taxonomy" id="166587"/>
    <lineage>
        <taxon>Bacteria</taxon>
        <taxon>Bacillati</taxon>
        <taxon>Chloroflexota</taxon>
        <taxon>environmental samples</taxon>
    </lineage>
</organism>
<dbReference type="InterPro" id="IPR016164">
    <property type="entry name" value="FAD-linked_Oxase-like_C"/>
</dbReference>
<dbReference type="InterPro" id="IPR016166">
    <property type="entry name" value="FAD-bd_PCMH"/>
</dbReference>
<keyword evidence="4" id="KW-0274">FAD</keyword>
<evidence type="ECO:0000256" key="5">
    <source>
        <dbReference type="ARBA" id="ARBA00022946"/>
    </source>
</evidence>
<evidence type="ECO:0000256" key="6">
    <source>
        <dbReference type="ARBA" id="ARBA00023002"/>
    </source>
</evidence>
<accession>H5SN49</accession>
<dbReference type="PANTHER" id="PTHR11748:SF111">
    <property type="entry name" value="D-LACTATE DEHYDROGENASE, MITOCHONDRIAL-RELATED"/>
    <property type="match status" value="1"/>
</dbReference>
<dbReference type="PANTHER" id="PTHR11748">
    <property type="entry name" value="D-LACTATE DEHYDROGENASE"/>
    <property type="match status" value="1"/>
</dbReference>
<protein>
    <recommendedName>
        <fullName evidence="7">D-lactate dehydrogenase (cytochrome)</fullName>
        <ecNumber evidence="7">1.1.2.4</ecNumber>
    </recommendedName>
</protein>
<dbReference type="SUPFAM" id="SSF56176">
    <property type="entry name" value="FAD-binding/transporter-associated domain-like"/>
    <property type="match status" value="1"/>
</dbReference>
<keyword evidence="5" id="KW-0809">Transit peptide</keyword>